<keyword evidence="1" id="KW-0812">Transmembrane</keyword>
<dbReference type="Proteomes" id="UP000240608">
    <property type="component" value="Unassembled WGS sequence"/>
</dbReference>
<proteinExistence type="predicted"/>
<organism evidence="2 3">
    <name type="scientific">Marivirga lumbricoides</name>
    <dbReference type="NCBI Taxonomy" id="1046115"/>
    <lineage>
        <taxon>Bacteria</taxon>
        <taxon>Pseudomonadati</taxon>
        <taxon>Bacteroidota</taxon>
        <taxon>Cytophagia</taxon>
        <taxon>Cytophagales</taxon>
        <taxon>Marivirgaceae</taxon>
        <taxon>Marivirga</taxon>
    </lineage>
</organism>
<feature type="transmembrane region" description="Helical" evidence="1">
    <location>
        <begin position="6"/>
        <end position="25"/>
    </location>
</feature>
<keyword evidence="1" id="KW-0472">Membrane</keyword>
<name>A0A2T4DI01_9BACT</name>
<evidence type="ECO:0000313" key="3">
    <source>
        <dbReference type="Proteomes" id="UP000240608"/>
    </source>
</evidence>
<keyword evidence="1" id="KW-1133">Transmembrane helix</keyword>
<protein>
    <recommendedName>
        <fullName evidence="4">YtxH domain-containing protein</fullName>
    </recommendedName>
</protein>
<gene>
    <name evidence="2" type="ORF">C9994_13005</name>
</gene>
<evidence type="ECO:0000256" key="1">
    <source>
        <dbReference type="SAM" id="Phobius"/>
    </source>
</evidence>
<accession>A0A2T4DI01</accession>
<dbReference type="AlphaFoldDB" id="A0A2T4DI01"/>
<evidence type="ECO:0008006" key="4">
    <source>
        <dbReference type="Google" id="ProtNLM"/>
    </source>
</evidence>
<dbReference type="EMBL" id="PYVU01000165">
    <property type="protein sequence ID" value="PTB93460.1"/>
    <property type="molecule type" value="Genomic_DNA"/>
</dbReference>
<sequence length="77" mass="8572">MGTTSKSFITFLAGAATAVTVGMFLKSETGKKFRQNFANQLKNISNKTNEGFNSDWITELEENAINSAKRFKSKVKF</sequence>
<evidence type="ECO:0000313" key="2">
    <source>
        <dbReference type="EMBL" id="PTB93460.1"/>
    </source>
</evidence>
<comment type="caution">
    <text evidence="2">The sequence shown here is derived from an EMBL/GenBank/DDBJ whole genome shotgun (WGS) entry which is preliminary data.</text>
</comment>
<reference evidence="2 3" key="1">
    <citation type="submission" date="2018-03" db="EMBL/GenBank/DDBJ databases">
        <title>Cross-interface Injection: A General Nanoliter Liquid Handling Method Applied to Single Cells Genome Amplification Automated Nanoliter Liquid Handling Applied to Single Cell Multiple Displacement Amplification.</title>
        <authorList>
            <person name="Yun J."/>
            <person name="Xu P."/>
            <person name="Xu J."/>
            <person name="Dai X."/>
            <person name="Wang Y."/>
            <person name="Zheng X."/>
            <person name="Cao C."/>
            <person name="Yi Q."/>
            <person name="Zhu Y."/>
            <person name="Wang L."/>
            <person name="Dong Z."/>
            <person name="Huang Y."/>
            <person name="Huang L."/>
            <person name="Du W."/>
        </authorList>
    </citation>
    <scope>NUCLEOTIDE SEQUENCE [LARGE SCALE GENOMIC DNA]</scope>
    <source>
        <strain evidence="2 3">Z-D1-2</strain>
    </source>
</reference>